<dbReference type="AlphaFoldDB" id="A0A409YDE3"/>
<evidence type="ECO:0000313" key="3">
    <source>
        <dbReference type="Proteomes" id="UP000284706"/>
    </source>
</evidence>
<name>A0A409YDE3_9AGAR</name>
<dbReference type="Proteomes" id="UP000284706">
    <property type="component" value="Unassembled WGS sequence"/>
</dbReference>
<feature type="region of interest" description="Disordered" evidence="1">
    <location>
        <begin position="66"/>
        <end position="87"/>
    </location>
</feature>
<reference evidence="2 3" key="1">
    <citation type="journal article" date="2018" name="Evol. Lett.">
        <title>Horizontal gene cluster transfer increased hallucinogenic mushroom diversity.</title>
        <authorList>
            <person name="Reynolds H.T."/>
            <person name="Vijayakumar V."/>
            <person name="Gluck-Thaler E."/>
            <person name="Korotkin H.B."/>
            <person name="Matheny P.B."/>
            <person name="Slot J.C."/>
        </authorList>
    </citation>
    <scope>NUCLEOTIDE SEQUENCE [LARGE SCALE GENOMIC DNA]</scope>
    <source>
        <strain evidence="2 3">SRW20</strain>
    </source>
</reference>
<protein>
    <submittedName>
        <fullName evidence="2">Uncharacterized protein</fullName>
    </submittedName>
</protein>
<dbReference type="InParanoid" id="A0A409YDE3"/>
<evidence type="ECO:0000313" key="2">
    <source>
        <dbReference type="EMBL" id="PPR01036.1"/>
    </source>
</evidence>
<dbReference type="EMBL" id="NHYE01000971">
    <property type="protein sequence ID" value="PPR01036.1"/>
    <property type="molecule type" value="Genomic_DNA"/>
</dbReference>
<gene>
    <name evidence="2" type="ORF">CVT26_015637</name>
</gene>
<sequence length="273" mass="29967">MMADEETQGSSEGVSQDFRTATVQSGNGGVYGRGGDIASYNNNKVQIDSFVIHHVANMQFHSAAGHPLEGNASASTRPNGQTSSPNRLFRSRLVGHNGSDVGNFDDVERVSLRPGAPSITRITKIELQHGRWVHHMIVTYKLSNGETYQTTHGQYMWSPFSVGFCSETIELDGDFPSLTAQEYALIIFILSESEKLEVVAGTASSQMVHEIEFHIRSTASGTVRTAGSQFKCHYSYKIHSRYVPFQDLLVIVKLQPGYQSSTLVEAFTAKGIS</sequence>
<feature type="compositionally biased region" description="Polar residues" evidence="1">
    <location>
        <begin position="72"/>
        <end position="86"/>
    </location>
</feature>
<proteinExistence type="predicted"/>
<evidence type="ECO:0000256" key="1">
    <source>
        <dbReference type="SAM" id="MobiDB-lite"/>
    </source>
</evidence>
<accession>A0A409YDE3</accession>
<dbReference type="OrthoDB" id="10499308at2759"/>
<keyword evidence="3" id="KW-1185">Reference proteome</keyword>
<organism evidence="2 3">
    <name type="scientific">Gymnopilus dilepis</name>
    <dbReference type="NCBI Taxonomy" id="231916"/>
    <lineage>
        <taxon>Eukaryota</taxon>
        <taxon>Fungi</taxon>
        <taxon>Dikarya</taxon>
        <taxon>Basidiomycota</taxon>
        <taxon>Agaricomycotina</taxon>
        <taxon>Agaricomycetes</taxon>
        <taxon>Agaricomycetidae</taxon>
        <taxon>Agaricales</taxon>
        <taxon>Agaricineae</taxon>
        <taxon>Hymenogastraceae</taxon>
        <taxon>Gymnopilus</taxon>
    </lineage>
</organism>
<comment type="caution">
    <text evidence="2">The sequence shown here is derived from an EMBL/GenBank/DDBJ whole genome shotgun (WGS) entry which is preliminary data.</text>
</comment>